<sequence length="104" mass="11324">MCRWWSPPRCTGGWSYWYHQDWRSRRQQLEGLGGPLGAQLANGALHPLHPPVYTPGGEGSLTTCLSCFPRADPAGGCSPSTPHLWPSRPHHQAPVPASLLGCIT</sequence>
<evidence type="ECO:0000313" key="2">
    <source>
        <dbReference type="Proteomes" id="UP000765507"/>
    </source>
</evidence>
<gene>
    <name evidence="1" type="ORF">G0U57_016151</name>
</gene>
<dbReference type="EMBL" id="JAHGAV010000518">
    <property type="protein sequence ID" value="KAG6924886.1"/>
    <property type="molecule type" value="Genomic_DNA"/>
</dbReference>
<comment type="caution">
    <text evidence="1">The sequence shown here is derived from an EMBL/GenBank/DDBJ whole genome shotgun (WGS) entry which is preliminary data.</text>
</comment>
<organism evidence="1 2">
    <name type="scientific">Chelydra serpentina</name>
    <name type="common">Snapping turtle</name>
    <name type="synonym">Testudo serpentina</name>
    <dbReference type="NCBI Taxonomy" id="8475"/>
    <lineage>
        <taxon>Eukaryota</taxon>
        <taxon>Metazoa</taxon>
        <taxon>Chordata</taxon>
        <taxon>Craniata</taxon>
        <taxon>Vertebrata</taxon>
        <taxon>Euteleostomi</taxon>
        <taxon>Archelosauria</taxon>
        <taxon>Testudinata</taxon>
        <taxon>Testudines</taxon>
        <taxon>Cryptodira</taxon>
        <taxon>Durocryptodira</taxon>
        <taxon>Americhelydia</taxon>
        <taxon>Chelydroidea</taxon>
        <taxon>Chelydridae</taxon>
        <taxon>Chelydra</taxon>
    </lineage>
</organism>
<reference evidence="1 2" key="1">
    <citation type="journal article" date="2020" name="G3 (Bethesda)">
        <title>Draft Genome of the Common Snapping Turtle, Chelydra serpentina, a Model for Phenotypic Plasticity in Reptiles.</title>
        <authorList>
            <person name="Das D."/>
            <person name="Singh S.K."/>
            <person name="Bierstedt J."/>
            <person name="Erickson A."/>
            <person name="Galli G.L.J."/>
            <person name="Crossley D.A. 2nd"/>
            <person name="Rhen T."/>
        </authorList>
    </citation>
    <scope>NUCLEOTIDE SEQUENCE [LARGE SCALE GENOMIC DNA]</scope>
    <source>
        <strain evidence="1">KW</strain>
    </source>
</reference>
<evidence type="ECO:0000313" key="1">
    <source>
        <dbReference type="EMBL" id="KAG6924886.1"/>
    </source>
</evidence>
<dbReference type="Proteomes" id="UP000765507">
    <property type="component" value="Unassembled WGS sequence"/>
</dbReference>
<accession>A0A8T1S7C8</accession>
<keyword evidence="2" id="KW-1185">Reference proteome</keyword>
<dbReference type="AlphaFoldDB" id="A0A8T1S7C8"/>
<name>A0A8T1S7C8_CHESE</name>
<proteinExistence type="predicted"/>
<protein>
    <submittedName>
        <fullName evidence="1">Uncharacterized protein</fullName>
    </submittedName>
</protein>